<dbReference type="Gene3D" id="4.10.320.10">
    <property type="entry name" value="E3-binding domain"/>
    <property type="match status" value="1"/>
</dbReference>
<organism evidence="3 4">
    <name type="scientific">Cellulomonas fulva</name>
    <dbReference type="NCBI Taxonomy" id="2835530"/>
    <lineage>
        <taxon>Bacteria</taxon>
        <taxon>Bacillati</taxon>
        <taxon>Actinomycetota</taxon>
        <taxon>Actinomycetes</taxon>
        <taxon>Micrococcales</taxon>
        <taxon>Cellulomonadaceae</taxon>
        <taxon>Cellulomonas</taxon>
    </lineage>
</organism>
<gene>
    <name evidence="3" type="ORF">KIN34_14385</name>
</gene>
<dbReference type="Proteomes" id="UP000722125">
    <property type="component" value="Unassembled WGS sequence"/>
</dbReference>
<dbReference type="InterPro" id="IPR055370">
    <property type="entry name" value="Lsr2_DNA-bd"/>
</dbReference>
<protein>
    <submittedName>
        <fullName evidence="3">Lsr2 family protein</fullName>
    </submittedName>
</protein>
<evidence type="ECO:0000313" key="4">
    <source>
        <dbReference type="Proteomes" id="UP000722125"/>
    </source>
</evidence>
<evidence type="ECO:0000259" key="2">
    <source>
        <dbReference type="Pfam" id="PF23359"/>
    </source>
</evidence>
<keyword evidence="1" id="KW-0238">DNA-binding</keyword>
<feature type="domain" description="Lsr2 DNA-binding" evidence="2">
    <location>
        <begin position="57"/>
        <end position="83"/>
    </location>
</feature>
<evidence type="ECO:0000256" key="1">
    <source>
        <dbReference type="ARBA" id="ARBA00023125"/>
    </source>
</evidence>
<dbReference type="Pfam" id="PF23359">
    <property type="entry name" value="Lsr2_DNA-bd"/>
    <property type="match status" value="1"/>
</dbReference>
<keyword evidence="4" id="KW-1185">Reference proteome</keyword>
<name>A0ABS5U2D5_9CELL</name>
<dbReference type="RefSeq" id="WP_214352451.1">
    <property type="nucleotide sequence ID" value="NZ_JAHBOH010000002.1"/>
</dbReference>
<comment type="caution">
    <text evidence="3">The sequence shown here is derived from an EMBL/GenBank/DDBJ whole genome shotgun (WGS) entry which is preliminary data.</text>
</comment>
<evidence type="ECO:0000313" key="3">
    <source>
        <dbReference type="EMBL" id="MBT0995471.1"/>
    </source>
</evidence>
<reference evidence="3 4" key="1">
    <citation type="submission" date="2021-05" db="EMBL/GenBank/DDBJ databases">
        <title>Description of Cellulomonas sp. DKR-3 sp. nov.</title>
        <authorList>
            <person name="Dahal R.H."/>
            <person name="Chaudhary D.K."/>
        </authorList>
    </citation>
    <scope>NUCLEOTIDE SEQUENCE [LARGE SCALE GENOMIC DNA]</scope>
    <source>
        <strain evidence="3 4">DKR-3</strain>
    </source>
</reference>
<dbReference type="InterPro" id="IPR036625">
    <property type="entry name" value="E3-bd_dom_sf"/>
</dbReference>
<accession>A0ABS5U2D5</accession>
<sequence length="89" mass="9676">MTCSFEGCDNALGNKGGKGMGLCVSHYVQLRRGGELKPLAKRAPKGSPDARTYKPGRSAAIRAWARDQGYDVSPRGPIPEHIELEYMAQ</sequence>
<dbReference type="EMBL" id="JAHBOH010000002">
    <property type="protein sequence ID" value="MBT0995471.1"/>
    <property type="molecule type" value="Genomic_DNA"/>
</dbReference>
<proteinExistence type="predicted"/>